<keyword evidence="3 8" id="KW-0547">Nucleotide-binding</keyword>
<evidence type="ECO:0000259" key="10">
    <source>
        <dbReference type="PROSITE" id="PS51722"/>
    </source>
</evidence>
<dbReference type="InterPro" id="IPR027417">
    <property type="entry name" value="P-loop_NTPase"/>
</dbReference>
<dbReference type="PANTHER" id="PTHR43512">
    <property type="entry name" value="TRANSLATION FACTOR GUF1-RELATED"/>
    <property type="match status" value="1"/>
</dbReference>
<dbReference type="InterPro" id="IPR004161">
    <property type="entry name" value="EFTu-like_2"/>
</dbReference>
<dbReference type="PRINTS" id="PR00315">
    <property type="entry name" value="ELONGATNFCT"/>
</dbReference>
<feature type="domain" description="Tr-type G" evidence="10">
    <location>
        <begin position="3"/>
        <end position="184"/>
    </location>
</feature>
<comment type="similarity">
    <text evidence="1 8">Belongs to the TRAFAC class translation factor GTPase superfamily. Classic translation factor GTPase family. LepA subfamily.</text>
</comment>
<dbReference type="GO" id="GO:0005886">
    <property type="term" value="C:plasma membrane"/>
    <property type="evidence" value="ECO:0007669"/>
    <property type="project" value="UniProtKB-SubCell"/>
</dbReference>
<dbReference type="AlphaFoldDB" id="A0A0G1JZF8"/>
<reference evidence="11 12" key="1">
    <citation type="journal article" date="2015" name="Nature">
        <title>rRNA introns, odd ribosomes, and small enigmatic genomes across a large radiation of phyla.</title>
        <authorList>
            <person name="Brown C.T."/>
            <person name="Hug L.A."/>
            <person name="Thomas B.C."/>
            <person name="Sharon I."/>
            <person name="Castelle C.J."/>
            <person name="Singh A."/>
            <person name="Wilkins M.J."/>
            <person name="Williams K.H."/>
            <person name="Banfield J.F."/>
        </authorList>
    </citation>
    <scope>NUCLEOTIDE SEQUENCE [LARGE SCALE GENOMIC DNA]</scope>
</reference>
<dbReference type="EC" id="3.6.5.n1" evidence="8"/>
<evidence type="ECO:0000256" key="1">
    <source>
        <dbReference type="ARBA" id="ARBA00005454"/>
    </source>
</evidence>
<evidence type="ECO:0000313" key="12">
    <source>
        <dbReference type="Proteomes" id="UP000034736"/>
    </source>
</evidence>
<dbReference type="InterPro" id="IPR035647">
    <property type="entry name" value="EFG_III/V"/>
</dbReference>
<dbReference type="STRING" id="1618647.UW30_C0016G0005"/>
<dbReference type="CDD" id="cd01890">
    <property type="entry name" value="LepA"/>
    <property type="match status" value="1"/>
</dbReference>
<dbReference type="GO" id="GO:0045727">
    <property type="term" value="P:positive regulation of translation"/>
    <property type="evidence" value="ECO:0007669"/>
    <property type="project" value="UniProtKB-UniRule"/>
</dbReference>
<proteinExistence type="inferred from homology"/>
<dbReference type="GO" id="GO:0003924">
    <property type="term" value="F:GTPase activity"/>
    <property type="evidence" value="ECO:0007669"/>
    <property type="project" value="UniProtKB-UniRule"/>
</dbReference>
<dbReference type="Gene3D" id="2.40.30.10">
    <property type="entry name" value="Translation factors"/>
    <property type="match status" value="1"/>
</dbReference>
<dbReference type="Gene3D" id="3.30.70.2570">
    <property type="entry name" value="Elongation factor 4, C-terminal domain"/>
    <property type="match status" value="1"/>
</dbReference>
<dbReference type="Pfam" id="PF06421">
    <property type="entry name" value="LepA_C"/>
    <property type="match status" value="1"/>
</dbReference>
<organism evidence="11 12">
    <name type="scientific">Candidatus Giovannonibacteria bacterium GW2011_GWA2_44_13b</name>
    <dbReference type="NCBI Taxonomy" id="1618647"/>
    <lineage>
        <taxon>Bacteria</taxon>
        <taxon>Candidatus Giovannoniibacteriota</taxon>
    </lineage>
</organism>
<dbReference type="InterPro" id="IPR000795">
    <property type="entry name" value="T_Tr_GTP-bd_dom"/>
</dbReference>
<dbReference type="PROSITE" id="PS51722">
    <property type="entry name" value="G_TR_2"/>
    <property type="match status" value="1"/>
</dbReference>
<keyword evidence="2 8" id="KW-1003">Cell membrane</keyword>
<dbReference type="SUPFAM" id="SSF50447">
    <property type="entry name" value="Translation proteins"/>
    <property type="match status" value="1"/>
</dbReference>
<evidence type="ECO:0000256" key="2">
    <source>
        <dbReference type="ARBA" id="ARBA00022475"/>
    </source>
</evidence>
<dbReference type="InterPro" id="IPR005225">
    <property type="entry name" value="Small_GTP-bd"/>
</dbReference>
<evidence type="ECO:0000256" key="5">
    <source>
        <dbReference type="ARBA" id="ARBA00022917"/>
    </source>
</evidence>
<comment type="catalytic activity">
    <reaction evidence="8">
        <text>GTP + H2O = GDP + phosphate + H(+)</text>
        <dbReference type="Rhea" id="RHEA:19669"/>
        <dbReference type="ChEBI" id="CHEBI:15377"/>
        <dbReference type="ChEBI" id="CHEBI:15378"/>
        <dbReference type="ChEBI" id="CHEBI:37565"/>
        <dbReference type="ChEBI" id="CHEBI:43474"/>
        <dbReference type="ChEBI" id="CHEBI:58189"/>
        <dbReference type="EC" id="3.6.5.n1"/>
    </reaction>
</comment>
<dbReference type="GO" id="GO:0043022">
    <property type="term" value="F:ribosome binding"/>
    <property type="evidence" value="ECO:0007669"/>
    <property type="project" value="UniProtKB-UniRule"/>
</dbReference>
<feature type="binding site" evidence="8">
    <location>
        <begin position="131"/>
        <end position="134"/>
    </location>
    <ligand>
        <name>GTP</name>
        <dbReference type="ChEBI" id="CHEBI:37565"/>
    </ligand>
</feature>
<dbReference type="HAMAP" id="MF_00071">
    <property type="entry name" value="LepA"/>
    <property type="match status" value="1"/>
</dbReference>
<dbReference type="InterPro" id="IPR038363">
    <property type="entry name" value="LepA_C_sf"/>
</dbReference>
<dbReference type="GO" id="GO:0003746">
    <property type="term" value="F:translation elongation factor activity"/>
    <property type="evidence" value="ECO:0007669"/>
    <property type="project" value="UniProtKB-UniRule"/>
</dbReference>
<keyword evidence="6 8" id="KW-0342">GTP-binding</keyword>
<evidence type="ECO:0000256" key="6">
    <source>
        <dbReference type="ARBA" id="ARBA00023134"/>
    </source>
</evidence>
<comment type="function">
    <text evidence="8">Required for accurate and efficient protein synthesis under certain stress conditions. May act as a fidelity factor of the translation reaction, by catalyzing a one-codon backward translocation of tRNAs on improperly translocated ribosomes. Back-translocation proceeds from a post-translocation (POST) complex to a pre-translocation (PRE) complex, thus giving elongation factor G a second chance to translocate the tRNAs correctly. Binds to ribosomes in a GTP-dependent manner.</text>
</comment>
<sequence length="614" mass="68810">MMLNIRNFCIIAHIDHGKSTLADRMLEVTKTVEKRLMREQFLDMHPLERERGITIKMQPVRMQYALGHTPYVLNLIDTPGHIDFNYEVSRALAAVEGAVLLVDATQGVEAQTLSNVEIAHALNLKIIPVVNKIDLPQARIAETKSEIIGLLGVHEEEILAVSGKTGEGVERLLEEIIAKIPPPASSKSPGKKSDFPGKSDFEEGDFSPGGGVRALIFDYEYSIHRGVIAHIRVFDGEIKKGSKLRLAAVKEKFTTGEVGVFKPALYPAEALRAGEIGYIVTNTKEAKLVRVGDTILSENSALSALPGYKEIKPVVFSSIYPEDQDQFEELKRSLERLKLVDSSLFFEEESSGVLGRGFRCGFLGMLHLEIVVEKLDRDYKVKTIAATPSVKYKIKTRNGELEIYSPHKFPDANEITEIFEPWLRIEILLPPEKLAGVMKLLHEHEAEVGNTERFSEARLKIEAKMPLRELMRDFFDELKSVSSGYASLNYEFGDMRTADLLRLDIVVADEAVPAFARIVPRHRLETEAEAVVEKLYKILPKALFALKIQASAGGRILASRTIKAASKDVTQHMYGGDRTRKMKLWKKQKEGKKRLSAEADYDIPADAYLKLMKK</sequence>
<feature type="compositionally biased region" description="Basic and acidic residues" evidence="9">
    <location>
        <begin position="191"/>
        <end position="201"/>
    </location>
</feature>
<feature type="binding site" evidence="8">
    <location>
        <begin position="15"/>
        <end position="20"/>
    </location>
    <ligand>
        <name>GTP</name>
        <dbReference type="ChEBI" id="CHEBI:37565"/>
    </ligand>
</feature>
<comment type="caution">
    <text evidence="11">The sequence shown here is derived from an EMBL/GenBank/DDBJ whole genome shotgun (WGS) entry which is preliminary data.</text>
</comment>
<dbReference type="Pfam" id="PF00679">
    <property type="entry name" value="EFG_C"/>
    <property type="match status" value="1"/>
</dbReference>
<dbReference type="SUPFAM" id="SSF54980">
    <property type="entry name" value="EF-G C-terminal domain-like"/>
    <property type="match status" value="2"/>
</dbReference>
<gene>
    <name evidence="8" type="primary">lepA</name>
    <name evidence="11" type="ORF">UW30_C0016G0005</name>
</gene>
<evidence type="ECO:0000313" key="11">
    <source>
        <dbReference type="EMBL" id="KKT40874.1"/>
    </source>
</evidence>
<dbReference type="FunFam" id="3.40.50.300:FF:000078">
    <property type="entry name" value="Elongation factor 4"/>
    <property type="match status" value="1"/>
</dbReference>
<dbReference type="GO" id="GO:0005525">
    <property type="term" value="F:GTP binding"/>
    <property type="evidence" value="ECO:0007669"/>
    <property type="project" value="UniProtKB-UniRule"/>
</dbReference>
<evidence type="ECO:0000256" key="7">
    <source>
        <dbReference type="ARBA" id="ARBA00023136"/>
    </source>
</evidence>
<dbReference type="InterPro" id="IPR000640">
    <property type="entry name" value="EFG_V-like"/>
</dbReference>
<dbReference type="NCBIfam" id="TIGR00231">
    <property type="entry name" value="small_GTP"/>
    <property type="match status" value="1"/>
</dbReference>
<dbReference type="PANTHER" id="PTHR43512:SF4">
    <property type="entry name" value="TRANSLATION FACTOR GUF1 HOMOLOG, CHLOROPLASTIC"/>
    <property type="match status" value="1"/>
</dbReference>
<dbReference type="InterPro" id="IPR041095">
    <property type="entry name" value="EFG_II"/>
</dbReference>
<dbReference type="Gene3D" id="3.40.50.300">
    <property type="entry name" value="P-loop containing nucleotide triphosphate hydrolases"/>
    <property type="match status" value="1"/>
</dbReference>
<keyword evidence="4 8" id="KW-0378">Hydrolase</keyword>
<dbReference type="PATRIC" id="fig|1618647.3.peg.628"/>
<dbReference type="InterPro" id="IPR013842">
    <property type="entry name" value="LepA_CTD"/>
</dbReference>
<protein>
    <recommendedName>
        <fullName evidence="8">Elongation factor 4</fullName>
        <shortName evidence="8">EF-4</shortName>
        <ecNumber evidence="8">3.6.5.n1</ecNumber>
    </recommendedName>
    <alternativeName>
        <fullName evidence="8">Ribosomal back-translocase LepA</fullName>
    </alternativeName>
</protein>
<evidence type="ECO:0000256" key="9">
    <source>
        <dbReference type="SAM" id="MobiDB-lite"/>
    </source>
</evidence>
<dbReference type="InterPro" id="IPR006297">
    <property type="entry name" value="EF-4"/>
</dbReference>
<dbReference type="Gene3D" id="3.30.70.870">
    <property type="entry name" value="Elongation Factor G (Translational Gtpase), domain 3"/>
    <property type="match status" value="1"/>
</dbReference>
<accession>A0A0G1JZF8</accession>
<dbReference type="EMBL" id="LCHU01000016">
    <property type="protein sequence ID" value="KKT40874.1"/>
    <property type="molecule type" value="Genomic_DNA"/>
</dbReference>
<dbReference type="InterPro" id="IPR009000">
    <property type="entry name" value="Transl_B-barrel_sf"/>
</dbReference>
<dbReference type="Pfam" id="PF00009">
    <property type="entry name" value="GTP_EFTU"/>
    <property type="match status" value="1"/>
</dbReference>
<name>A0A0G1JZF8_9BACT</name>
<dbReference type="Proteomes" id="UP000034736">
    <property type="component" value="Unassembled WGS sequence"/>
</dbReference>
<evidence type="ECO:0000256" key="4">
    <source>
        <dbReference type="ARBA" id="ARBA00022801"/>
    </source>
</evidence>
<evidence type="ECO:0000256" key="8">
    <source>
        <dbReference type="HAMAP-Rule" id="MF_00071"/>
    </source>
</evidence>
<feature type="region of interest" description="Disordered" evidence="9">
    <location>
        <begin position="181"/>
        <end position="204"/>
    </location>
</feature>
<dbReference type="Gene3D" id="3.30.70.240">
    <property type="match status" value="1"/>
</dbReference>
<keyword evidence="5 8" id="KW-0648">Protein biosynthesis</keyword>
<dbReference type="Pfam" id="PF14492">
    <property type="entry name" value="EFG_III"/>
    <property type="match status" value="1"/>
</dbReference>
<dbReference type="SUPFAM" id="SSF52540">
    <property type="entry name" value="P-loop containing nucleoside triphosphate hydrolases"/>
    <property type="match status" value="1"/>
</dbReference>
<keyword evidence="11" id="KW-0251">Elongation factor</keyword>
<evidence type="ECO:0000256" key="3">
    <source>
        <dbReference type="ARBA" id="ARBA00022741"/>
    </source>
</evidence>
<keyword evidence="7 8" id="KW-0472">Membrane</keyword>
<comment type="subcellular location">
    <subcellularLocation>
        <location evidence="8">Cell membrane</location>
        <topology evidence="8">Peripheral membrane protein</topology>
        <orientation evidence="8">Cytoplasmic side</orientation>
    </subcellularLocation>
</comment>
<dbReference type="Pfam" id="PF03144">
    <property type="entry name" value="GTP_EFTU_D2"/>
    <property type="match status" value="1"/>
</dbReference>